<feature type="transmembrane region" description="Helical" evidence="1">
    <location>
        <begin position="797"/>
        <end position="819"/>
    </location>
</feature>
<gene>
    <name evidence="3" type="ORF">SAMN05216548_11624</name>
</gene>
<feature type="region of interest" description="Disordered" evidence="2">
    <location>
        <begin position="1"/>
        <end position="74"/>
    </location>
</feature>
<dbReference type="Proteomes" id="UP000199647">
    <property type="component" value="Unassembled WGS sequence"/>
</dbReference>
<comment type="function">
    <text evidence="1">Binds the cellulose synthase activator, bis-(3'-5') cyclic diguanylic acid (c-di-GMP).</text>
</comment>
<dbReference type="GO" id="GO:0005886">
    <property type="term" value="C:plasma membrane"/>
    <property type="evidence" value="ECO:0007669"/>
    <property type="project" value="UniProtKB-SubCell"/>
</dbReference>
<reference evidence="3 4" key="1">
    <citation type="submission" date="2016-10" db="EMBL/GenBank/DDBJ databases">
        <authorList>
            <person name="de Groot N.N."/>
        </authorList>
    </citation>
    <scope>NUCLEOTIDE SEQUENCE [LARGE SCALE GENOMIC DNA]</scope>
    <source>
        <strain evidence="3 4">A52C2</strain>
    </source>
</reference>
<dbReference type="UniPathway" id="UPA00694"/>
<organism evidence="3 4">
    <name type="scientific">Faunimonas pinastri</name>
    <dbReference type="NCBI Taxonomy" id="1855383"/>
    <lineage>
        <taxon>Bacteria</taxon>
        <taxon>Pseudomonadati</taxon>
        <taxon>Pseudomonadota</taxon>
        <taxon>Alphaproteobacteria</taxon>
        <taxon>Hyphomicrobiales</taxon>
        <taxon>Afifellaceae</taxon>
        <taxon>Faunimonas</taxon>
    </lineage>
</organism>
<sequence>MAAPSAPFQLAPNSTAAQPFNLAPQAQPTPAAPQPSFPTATGTPPAPSAIPMQSAVPPRPNAPAGNAVPARTGAPGSATAINRFILPDPKLRLNGETASRAWSVFLTGDEAAQGADLNIGYQNAIFDMPEASRLQVLINDVQVLDTPLASGNGISKLTAHVGSNVLRSGPNTVRLQATQRHRTDCTVPSTYDLWTDIDPKSTGLVLNGGRTQTLRTLDDLPAVGMDADGITTVRIIAPSGEQPVVGDRLLRTVQAISLRARFPHPVVVVTGTLPAPGGPGTLNVVVGTGTEIGNLLSSPPAEASAHSFIGYVDEPRLGGQALVISGPNWSDIDAGIEQLAAGVSRPIGAPRNALDTAPYQAPDAPFIAQKGSVSLADVEVPTQEFSGRRFRTEFAVGVPSDFYAQAYGITLVHLDAAYTAAVLPGSHVDIYVNGQIASTVPITSSGGGIFRHFPVKVPLRNFKPGLNQIAIEAILRTQSDEECAPGATLPGDSRFVLFNTTSLDMPNFARIGRTPDLSGLSGTAFPYNLTASSIALVLGRHDLPSYSAAATLLARMAHDAGRVLSVDSSVGANAVGNRPAIFLGSAGQLPQGILPVAGVAESARASWPAAPASVPNSPEARPYDSVLQDFRNRQEQGNGQTAANQGALSGTSNADILARWQGQVNGGAIIGSITRFENWFKQTFDISASSLRLGAPPIVPFQPSPQTTLVIAQGLNPDRTVPWTLITAGTQEQLVGGLAEITAPDLWSQVGGRLTAYRTSTRRVDVLPVASYIFLPTQPLGFSNLRLIAANWLSMNIVAYALVLAGFCVVLGISTAALLKLMGRRT</sequence>
<dbReference type="GO" id="GO:0006011">
    <property type="term" value="P:UDP-alpha-D-glucose metabolic process"/>
    <property type="evidence" value="ECO:0007669"/>
    <property type="project" value="InterPro"/>
</dbReference>
<dbReference type="InterPro" id="IPR018513">
    <property type="entry name" value="Cell_synthase_bac"/>
</dbReference>
<name>A0A1H9NHY5_9HYPH</name>
<evidence type="ECO:0000313" key="3">
    <source>
        <dbReference type="EMBL" id="SER35546.1"/>
    </source>
</evidence>
<keyword evidence="1" id="KW-1003">Cell membrane</keyword>
<keyword evidence="1" id="KW-0997">Cell inner membrane</keyword>
<evidence type="ECO:0000256" key="2">
    <source>
        <dbReference type="SAM" id="MobiDB-lite"/>
    </source>
</evidence>
<evidence type="ECO:0000313" key="4">
    <source>
        <dbReference type="Proteomes" id="UP000199647"/>
    </source>
</evidence>
<keyword evidence="1" id="KW-0973">c-di-GMP</keyword>
<keyword evidence="4" id="KW-1185">Reference proteome</keyword>
<keyword evidence="1" id="KW-0812">Transmembrane</keyword>
<keyword evidence="1" id="KW-1133">Transmembrane helix</keyword>
<dbReference type="Gene3D" id="2.60.120.260">
    <property type="entry name" value="Galactose-binding domain-like"/>
    <property type="match status" value="2"/>
</dbReference>
<dbReference type="AlphaFoldDB" id="A0A1H9NHY5"/>
<comment type="subunit">
    <text evidence="1">Tightly associated with the cellulose synthase catalytic subunit.</text>
</comment>
<accession>A0A1H9NHY5</accession>
<comment type="pathway">
    <text evidence="1">Glycan metabolism; bacterial cellulose biosynthesis.</text>
</comment>
<keyword evidence="1" id="KW-0135">Cellulose biosynthesis</keyword>
<protein>
    <recommendedName>
        <fullName evidence="1">Cyclic di-GMP-binding protein</fullName>
    </recommendedName>
    <alternativeName>
        <fullName evidence="1">Cellulose synthase regulatory subunit</fullName>
    </alternativeName>
</protein>
<comment type="subcellular location">
    <subcellularLocation>
        <location evidence="1">Cell inner membrane</location>
    </subcellularLocation>
</comment>
<comment type="similarity">
    <text evidence="1">Belongs to the AcsB/BcsB family.</text>
</comment>
<evidence type="ECO:0000256" key="1">
    <source>
        <dbReference type="RuleBase" id="RU365021"/>
    </source>
</evidence>
<dbReference type="Pfam" id="PF03170">
    <property type="entry name" value="BcsB"/>
    <property type="match status" value="1"/>
</dbReference>
<dbReference type="EMBL" id="FOFG01000016">
    <property type="protein sequence ID" value="SER35546.1"/>
    <property type="molecule type" value="Genomic_DNA"/>
</dbReference>
<proteinExistence type="inferred from homology"/>
<dbReference type="STRING" id="1855383.SAMN05216548_11624"/>
<dbReference type="GO" id="GO:0030244">
    <property type="term" value="P:cellulose biosynthetic process"/>
    <property type="evidence" value="ECO:0007669"/>
    <property type="project" value="UniProtKB-KW"/>
</dbReference>
<keyword evidence="1" id="KW-0472">Membrane</keyword>